<dbReference type="EMBL" id="LKCN02000001">
    <property type="protein sequence ID" value="RCI16348.1"/>
    <property type="molecule type" value="Genomic_DNA"/>
</dbReference>
<feature type="domain" description="Thioesterase" evidence="1">
    <location>
        <begin position="124"/>
        <end position="204"/>
    </location>
</feature>
<gene>
    <name evidence="2" type="ORF">L249_2844</name>
</gene>
<accession>A0A367LPJ4</accession>
<name>A0A367LPJ4_9HYPO</name>
<reference evidence="2 3" key="1">
    <citation type="journal article" date="2015" name="BMC Genomics">
        <title>Insights from the genome of Ophiocordyceps polyrhachis-furcata to pathogenicity and host specificity in insect fungi.</title>
        <authorList>
            <person name="Wichadakul D."/>
            <person name="Kobmoo N."/>
            <person name="Ingsriswang S."/>
            <person name="Tangphatsornruang S."/>
            <person name="Chantasingh D."/>
            <person name="Luangsa-ard J.J."/>
            <person name="Eurwilaichitr L."/>
        </authorList>
    </citation>
    <scope>NUCLEOTIDE SEQUENCE [LARGE SCALE GENOMIC DNA]</scope>
    <source>
        <strain evidence="2 3">BCC 54312</strain>
    </source>
</reference>
<dbReference type="InterPro" id="IPR029069">
    <property type="entry name" value="HotDog_dom_sf"/>
</dbReference>
<organism evidence="2 3">
    <name type="scientific">Ophiocordyceps polyrhachis-furcata BCC 54312</name>
    <dbReference type="NCBI Taxonomy" id="1330021"/>
    <lineage>
        <taxon>Eukaryota</taxon>
        <taxon>Fungi</taxon>
        <taxon>Dikarya</taxon>
        <taxon>Ascomycota</taxon>
        <taxon>Pezizomycotina</taxon>
        <taxon>Sordariomycetes</taxon>
        <taxon>Hypocreomycetidae</taxon>
        <taxon>Hypocreales</taxon>
        <taxon>Ophiocordycipitaceae</taxon>
        <taxon>Ophiocordyceps</taxon>
    </lineage>
</organism>
<protein>
    <recommendedName>
        <fullName evidence="1">Thioesterase domain-containing protein</fullName>
    </recommendedName>
</protein>
<dbReference type="CDD" id="cd03443">
    <property type="entry name" value="PaaI_thioesterase"/>
    <property type="match status" value="1"/>
</dbReference>
<dbReference type="AlphaFoldDB" id="A0A367LPJ4"/>
<dbReference type="Gene3D" id="3.10.129.10">
    <property type="entry name" value="Hotdog Thioesterase"/>
    <property type="match status" value="1"/>
</dbReference>
<dbReference type="STRING" id="1330021.A0A367LPJ4"/>
<dbReference type="PANTHER" id="PTHR47260:SF6">
    <property type="entry name" value="THIOESTERASE DOMAIN-CONTAINING PROTEIN"/>
    <property type="match status" value="1"/>
</dbReference>
<proteinExistence type="predicted"/>
<dbReference type="Proteomes" id="UP000253664">
    <property type="component" value="Unassembled WGS sequence"/>
</dbReference>
<keyword evidence="3" id="KW-1185">Reference proteome</keyword>
<dbReference type="InterPro" id="IPR052061">
    <property type="entry name" value="PTE-AB_protein"/>
</dbReference>
<sequence length="219" mass="23397">MALPTRSRVLLPSLGLYPPDTPPDLFDSAAAHFSSVPWCASHMRPGSPDGPDPVLFVPQGFNPASDSEDQFIGSTLGKNPRALRHMLCLFRPDDAGHLRDPARPVYRVSALFSLGEDGLSGYPGVLHGGIVCSLLDETQGIVHELNAALDKATTTSTHLTAALTVNFLRPVPARGELCVTAWVESVQGRKILMGAELTGADGSVFATSRSTWVALREKL</sequence>
<evidence type="ECO:0000313" key="3">
    <source>
        <dbReference type="Proteomes" id="UP000253664"/>
    </source>
</evidence>
<evidence type="ECO:0000259" key="1">
    <source>
        <dbReference type="Pfam" id="PF03061"/>
    </source>
</evidence>
<dbReference type="OrthoDB" id="506431at2759"/>
<comment type="caution">
    <text evidence="2">The sequence shown here is derived from an EMBL/GenBank/DDBJ whole genome shotgun (WGS) entry which is preliminary data.</text>
</comment>
<dbReference type="InterPro" id="IPR006683">
    <property type="entry name" value="Thioestr_dom"/>
</dbReference>
<dbReference type="SUPFAM" id="SSF54637">
    <property type="entry name" value="Thioesterase/thiol ester dehydrase-isomerase"/>
    <property type="match status" value="1"/>
</dbReference>
<evidence type="ECO:0000313" key="2">
    <source>
        <dbReference type="EMBL" id="RCI16348.1"/>
    </source>
</evidence>
<dbReference type="Pfam" id="PF03061">
    <property type="entry name" value="4HBT"/>
    <property type="match status" value="1"/>
</dbReference>
<dbReference type="PANTHER" id="PTHR47260">
    <property type="entry name" value="UPF0644 PROTEIN PB2B4.06"/>
    <property type="match status" value="1"/>
</dbReference>